<evidence type="ECO:0000256" key="5">
    <source>
        <dbReference type="ARBA" id="ARBA00022840"/>
    </source>
</evidence>
<dbReference type="CDD" id="cd03259">
    <property type="entry name" value="ABC_Carb_Solutes_like"/>
    <property type="match status" value="1"/>
</dbReference>
<dbReference type="InterPro" id="IPR015853">
    <property type="entry name" value="ABC_transpr_FbpC"/>
</dbReference>
<keyword evidence="2" id="KW-1003">Cell membrane</keyword>
<dbReference type="Pfam" id="PF00005">
    <property type="entry name" value="ABC_tran"/>
    <property type="match status" value="1"/>
</dbReference>
<keyword evidence="1" id="KW-0813">Transport</keyword>
<keyword evidence="6" id="KW-0408">Iron</keyword>
<dbReference type="InterPro" id="IPR017871">
    <property type="entry name" value="ABC_transporter-like_CS"/>
</dbReference>
<evidence type="ECO:0000256" key="1">
    <source>
        <dbReference type="ARBA" id="ARBA00022448"/>
    </source>
</evidence>
<evidence type="ECO:0000256" key="7">
    <source>
        <dbReference type="ARBA" id="ARBA00023065"/>
    </source>
</evidence>
<evidence type="ECO:0000256" key="4">
    <source>
        <dbReference type="ARBA" id="ARBA00022741"/>
    </source>
</evidence>
<accession>A0A9W6GPY5</accession>
<dbReference type="AlphaFoldDB" id="A0A9W6GPY5"/>
<dbReference type="FunFam" id="3.40.50.300:FF:000425">
    <property type="entry name" value="Probable ABC transporter, ATP-binding subunit"/>
    <property type="match status" value="1"/>
</dbReference>
<keyword evidence="4" id="KW-0547">Nucleotide-binding</keyword>
<dbReference type="GO" id="GO:0016887">
    <property type="term" value="F:ATP hydrolysis activity"/>
    <property type="evidence" value="ECO:0007669"/>
    <property type="project" value="InterPro"/>
</dbReference>
<keyword evidence="8" id="KW-0472">Membrane</keyword>
<evidence type="ECO:0000256" key="2">
    <source>
        <dbReference type="ARBA" id="ARBA00022475"/>
    </source>
</evidence>
<evidence type="ECO:0000313" key="11">
    <source>
        <dbReference type="Proteomes" id="UP001144471"/>
    </source>
</evidence>
<evidence type="ECO:0000313" key="10">
    <source>
        <dbReference type="EMBL" id="GLI57876.1"/>
    </source>
</evidence>
<evidence type="ECO:0000256" key="6">
    <source>
        <dbReference type="ARBA" id="ARBA00023004"/>
    </source>
</evidence>
<dbReference type="GO" id="GO:0005524">
    <property type="term" value="F:ATP binding"/>
    <property type="evidence" value="ECO:0007669"/>
    <property type="project" value="UniProtKB-KW"/>
</dbReference>
<comment type="caution">
    <text evidence="10">The sequence shown here is derived from an EMBL/GenBank/DDBJ whole genome shotgun (WGS) entry which is preliminary data.</text>
</comment>
<dbReference type="InterPro" id="IPR003593">
    <property type="entry name" value="AAA+_ATPase"/>
</dbReference>
<sequence length="239" mass="27094">MGYIKINNLNFKYSNSREDALRDFNLSIKKGEIVAVVGESGSGKSTLLRILSGFEVPYRGEVELDRRTLISENTFVPVEKRGVGMVFQDYALFPHFTVEENIRYGVDRLSKREQRETVKNMLNLVDLGEYEKRYPHELSGGQQQRVGLARALAPKPGLLLMDEPFSNLDTNLRHRIRDELKEIIKSTNTTALFVSHDKEDALMVADKVVILNKGEIAQVGSPIEVVESPANEYVSNFFK</sequence>
<dbReference type="InterPro" id="IPR027417">
    <property type="entry name" value="P-loop_NTPase"/>
</dbReference>
<keyword evidence="3" id="KW-0410">Iron transport</keyword>
<dbReference type="SUPFAM" id="SSF52540">
    <property type="entry name" value="P-loop containing nucleoside triphosphate hydrolases"/>
    <property type="match status" value="1"/>
</dbReference>
<dbReference type="InterPro" id="IPR003439">
    <property type="entry name" value="ABC_transporter-like_ATP-bd"/>
</dbReference>
<keyword evidence="5" id="KW-0067">ATP-binding</keyword>
<organism evidence="10 11">
    <name type="scientific">Propionigenium maris DSM 9537</name>
    <dbReference type="NCBI Taxonomy" id="1123000"/>
    <lineage>
        <taxon>Bacteria</taxon>
        <taxon>Fusobacteriati</taxon>
        <taxon>Fusobacteriota</taxon>
        <taxon>Fusobacteriia</taxon>
        <taxon>Fusobacteriales</taxon>
        <taxon>Fusobacteriaceae</taxon>
        <taxon>Propionigenium</taxon>
    </lineage>
</organism>
<dbReference type="PROSITE" id="PS00211">
    <property type="entry name" value="ABC_TRANSPORTER_1"/>
    <property type="match status" value="1"/>
</dbReference>
<evidence type="ECO:0000256" key="8">
    <source>
        <dbReference type="ARBA" id="ARBA00023136"/>
    </source>
</evidence>
<keyword evidence="11" id="KW-1185">Reference proteome</keyword>
<dbReference type="SMART" id="SM00382">
    <property type="entry name" value="AAA"/>
    <property type="match status" value="1"/>
</dbReference>
<gene>
    <name evidence="10" type="ORF">PM10SUCC1_33900</name>
</gene>
<dbReference type="Gene3D" id="3.40.50.300">
    <property type="entry name" value="P-loop containing nucleotide triphosphate hydrolases"/>
    <property type="match status" value="1"/>
</dbReference>
<dbReference type="PROSITE" id="PS50893">
    <property type="entry name" value="ABC_TRANSPORTER_2"/>
    <property type="match status" value="1"/>
</dbReference>
<dbReference type="GO" id="GO:0015697">
    <property type="term" value="P:quaternary ammonium group transport"/>
    <property type="evidence" value="ECO:0007669"/>
    <property type="project" value="UniProtKB-ARBA"/>
</dbReference>
<evidence type="ECO:0000259" key="9">
    <source>
        <dbReference type="PROSITE" id="PS50893"/>
    </source>
</evidence>
<name>A0A9W6GPY5_9FUSO</name>
<evidence type="ECO:0000256" key="3">
    <source>
        <dbReference type="ARBA" id="ARBA00022496"/>
    </source>
</evidence>
<dbReference type="Proteomes" id="UP001144471">
    <property type="component" value="Unassembled WGS sequence"/>
</dbReference>
<dbReference type="EMBL" id="BSDY01000027">
    <property type="protein sequence ID" value="GLI57876.1"/>
    <property type="molecule type" value="Genomic_DNA"/>
</dbReference>
<feature type="domain" description="ABC transporter" evidence="9">
    <location>
        <begin position="4"/>
        <end position="238"/>
    </location>
</feature>
<dbReference type="PANTHER" id="PTHR42781:SF4">
    <property type="entry name" value="SPERMIDINE_PUTRESCINE IMPORT ATP-BINDING PROTEIN POTA"/>
    <property type="match status" value="1"/>
</dbReference>
<proteinExistence type="predicted"/>
<dbReference type="RefSeq" id="WP_281837551.1">
    <property type="nucleotide sequence ID" value="NZ_BSDY01000027.1"/>
</dbReference>
<dbReference type="GO" id="GO:0016020">
    <property type="term" value="C:membrane"/>
    <property type="evidence" value="ECO:0007669"/>
    <property type="project" value="InterPro"/>
</dbReference>
<reference evidence="10" key="1">
    <citation type="submission" date="2022-12" db="EMBL/GenBank/DDBJ databases">
        <title>Reference genome sequencing for broad-spectrum identification of bacterial and archaeal isolates by mass spectrometry.</title>
        <authorList>
            <person name="Sekiguchi Y."/>
            <person name="Tourlousse D.M."/>
        </authorList>
    </citation>
    <scope>NUCLEOTIDE SEQUENCE</scope>
    <source>
        <strain evidence="10">10succ1</strain>
    </source>
</reference>
<dbReference type="InterPro" id="IPR050093">
    <property type="entry name" value="ABC_SmlMolc_Importer"/>
</dbReference>
<dbReference type="GO" id="GO:0015408">
    <property type="term" value="F:ABC-type ferric iron transporter activity"/>
    <property type="evidence" value="ECO:0007669"/>
    <property type="project" value="InterPro"/>
</dbReference>
<dbReference type="PANTHER" id="PTHR42781">
    <property type="entry name" value="SPERMIDINE/PUTRESCINE IMPORT ATP-BINDING PROTEIN POTA"/>
    <property type="match status" value="1"/>
</dbReference>
<protein>
    <recommendedName>
        <fullName evidence="9">ABC transporter domain-containing protein</fullName>
    </recommendedName>
</protein>
<keyword evidence="7" id="KW-0406">Ion transport</keyword>